<dbReference type="Gene3D" id="1.20.1280.50">
    <property type="match status" value="1"/>
</dbReference>
<dbReference type="SUPFAM" id="SSF81383">
    <property type="entry name" value="F-box domain"/>
    <property type="match status" value="1"/>
</dbReference>
<dbReference type="InterPro" id="IPR001810">
    <property type="entry name" value="F-box_dom"/>
</dbReference>
<protein>
    <recommendedName>
        <fullName evidence="2">F-box domain-containing protein</fullName>
    </recommendedName>
</protein>
<reference evidence="3" key="1">
    <citation type="submission" date="2023-07" db="EMBL/GenBank/DDBJ databases">
        <title>A chromosome-level genome assembly of Lolium multiflorum.</title>
        <authorList>
            <person name="Chen Y."/>
            <person name="Copetti D."/>
            <person name="Kolliker R."/>
            <person name="Studer B."/>
        </authorList>
    </citation>
    <scope>NUCLEOTIDE SEQUENCE</scope>
    <source>
        <strain evidence="3">02402/16</strain>
        <tissue evidence="3">Leaf</tissue>
    </source>
</reference>
<dbReference type="SMART" id="SM00256">
    <property type="entry name" value="FBOX"/>
    <property type="match status" value="1"/>
</dbReference>
<feature type="region of interest" description="Disordered" evidence="1">
    <location>
        <begin position="372"/>
        <end position="394"/>
    </location>
</feature>
<feature type="domain" description="F-box" evidence="2">
    <location>
        <begin position="19"/>
        <end position="62"/>
    </location>
</feature>
<accession>A0AAD8TDV2</accession>
<evidence type="ECO:0000313" key="4">
    <source>
        <dbReference type="Proteomes" id="UP001231189"/>
    </source>
</evidence>
<comment type="caution">
    <text evidence="3">The sequence shown here is derived from an EMBL/GenBank/DDBJ whole genome shotgun (WGS) entry which is preliminary data.</text>
</comment>
<gene>
    <name evidence="3" type="ORF">QYE76_041898</name>
</gene>
<name>A0AAD8TDV2_LOLMU</name>
<dbReference type="AlphaFoldDB" id="A0AAD8TDV2"/>
<sequence length="491" mass="53705">MTPPPPPPPQPGQDSLPALVDDLVSDILLRLPPDEPECLFRASLVCKTWNRLLSDRAFRRRYCEFHRAPPVLGFLDAHSAVARFVPTTTFRPPDFNHNFAIGCHHGRVLLKDRGSPSFLILWDPMTNEKQYVRRPDIPMTSSNALVFCAIPGCDHLDCHGGPFLLAFVGFDAGDCGARACLYSSETGAWSRPSYQQLDSYLDPQPPVLVGDELYLVCGDGETIMRYKFAGKRGLSLLEPPGVYEDGIVLMPLEDGGLGVAGLDGSTLYLWSLKMGPAGVAGWKTRGDIKLQMLPIGNPRSWRYLIGFAKGCTSDIVFVSTDAGVFTIDLKSERATKVCENGRNCVNIREDHRNALFNVKQWIPRPALAPKSIAPCSGKAPEGTQPSVRPRRHAGDPPLAVEQLEQLAGTTDFPCSGSDFEPAPAANPFPATIRFSDFLAYIVLLAVGCSPWRPDAMSTTGVDGTGPIFMGRFWGAPTRALQVLFRPPDPTR</sequence>
<evidence type="ECO:0000256" key="1">
    <source>
        <dbReference type="SAM" id="MobiDB-lite"/>
    </source>
</evidence>
<organism evidence="3 4">
    <name type="scientific">Lolium multiflorum</name>
    <name type="common">Italian ryegrass</name>
    <name type="synonym">Lolium perenne subsp. multiflorum</name>
    <dbReference type="NCBI Taxonomy" id="4521"/>
    <lineage>
        <taxon>Eukaryota</taxon>
        <taxon>Viridiplantae</taxon>
        <taxon>Streptophyta</taxon>
        <taxon>Embryophyta</taxon>
        <taxon>Tracheophyta</taxon>
        <taxon>Spermatophyta</taxon>
        <taxon>Magnoliopsida</taxon>
        <taxon>Liliopsida</taxon>
        <taxon>Poales</taxon>
        <taxon>Poaceae</taxon>
        <taxon>BOP clade</taxon>
        <taxon>Pooideae</taxon>
        <taxon>Poodae</taxon>
        <taxon>Poeae</taxon>
        <taxon>Poeae Chloroplast Group 2 (Poeae type)</taxon>
        <taxon>Loliodinae</taxon>
        <taxon>Loliinae</taxon>
        <taxon>Lolium</taxon>
    </lineage>
</organism>
<dbReference type="PANTHER" id="PTHR32133:SF322">
    <property type="entry name" value="F-BOX DOMAIN-CONTAINING PROTEIN"/>
    <property type="match status" value="1"/>
</dbReference>
<evidence type="ECO:0000259" key="2">
    <source>
        <dbReference type="SMART" id="SM00256"/>
    </source>
</evidence>
<dbReference type="InterPro" id="IPR036047">
    <property type="entry name" value="F-box-like_dom_sf"/>
</dbReference>
<dbReference type="EMBL" id="JAUUTY010000002">
    <property type="protein sequence ID" value="KAK1681050.1"/>
    <property type="molecule type" value="Genomic_DNA"/>
</dbReference>
<dbReference type="PANTHER" id="PTHR32133">
    <property type="entry name" value="OS07G0120400 PROTEIN"/>
    <property type="match status" value="1"/>
</dbReference>
<dbReference type="Proteomes" id="UP001231189">
    <property type="component" value="Unassembled WGS sequence"/>
</dbReference>
<keyword evidence="4" id="KW-1185">Reference proteome</keyword>
<proteinExistence type="predicted"/>
<dbReference type="Pfam" id="PF00646">
    <property type="entry name" value="F-box"/>
    <property type="match status" value="1"/>
</dbReference>
<evidence type="ECO:0000313" key="3">
    <source>
        <dbReference type="EMBL" id="KAK1681050.1"/>
    </source>
</evidence>